<dbReference type="RefSeq" id="WP_052482839.1">
    <property type="nucleotide sequence ID" value="NZ_CP010086.2"/>
</dbReference>
<evidence type="ECO:0000313" key="3">
    <source>
        <dbReference type="Proteomes" id="UP000031866"/>
    </source>
</evidence>
<name>A0A0B5QQV4_CLOBE</name>
<dbReference type="AlphaFoldDB" id="A0A0B5QQV4"/>
<feature type="domain" description="HNH nuclease" evidence="1">
    <location>
        <begin position="235"/>
        <end position="288"/>
    </location>
</feature>
<sequence>MIYLPREEIINIRLLESIFTNMVNSYKIYWFSSIFEEVIKGENRIPFKNIVAGMISNSWYTLLTYHLNFGVKDQLESVVSEINKKYIKDKSIKKDDLYVELVNSENEELNKLIATFYVYVPYRLLTPFYENKIKGIRDGARNRAIEQLTINDSKVLYKISSKEKTIEINDIWFKYLNDNRNIIRGWIKYKTIEFLQLRNPNIPAIIYKLEPQLERNLSDAKKYWNEVIKWVTISDIYTKREFTKENFNEVGPLSIDHFIPWSFVGHDKMWNLIPTFGKINSSKSNNLPELNSYLSEFCELQFKGIDFMKKSLTGSKYLEDYLGINPEIKINDLKSVNGDFNKDMFIRDLTNTINPLYQIAYNQGFNEWSNDKYIIRNKEIDLDEITDKVHKI</sequence>
<dbReference type="EMBL" id="CP010086">
    <property type="protein sequence ID" value="AJG99253.1"/>
    <property type="molecule type" value="Genomic_DNA"/>
</dbReference>
<dbReference type="STRING" id="1520.LF65_02680"/>
<reference evidence="3" key="1">
    <citation type="submission" date="2014-12" db="EMBL/GenBank/DDBJ databases">
        <title>Genome sequence of Clostridium beijerinckii strain 59B.</title>
        <authorList>
            <person name="Little G.T."/>
            <person name="Minton N.P."/>
        </authorList>
    </citation>
    <scope>NUCLEOTIDE SEQUENCE [LARGE SCALE GENOMIC DNA]</scope>
    <source>
        <strain evidence="3">59B</strain>
    </source>
</reference>
<dbReference type="Proteomes" id="UP000031866">
    <property type="component" value="Chromosome"/>
</dbReference>
<dbReference type="InterPro" id="IPR003615">
    <property type="entry name" value="HNH_nuc"/>
</dbReference>
<evidence type="ECO:0000313" key="2">
    <source>
        <dbReference type="EMBL" id="AJG99253.1"/>
    </source>
</evidence>
<dbReference type="KEGG" id="cbei:LF65_02680"/>
<dbReference type="Gene3D" id="1.10.30.50">
    <property type="match status" value="1"/>
</dbReference>
<accession>A0A0B5QQV4</accession>
<dbReference type="OrthoDB" id="489287at2"/>
<dbReference type="Pfam" id="PF13395">
    <property type="entry name" value="HNH_4"/>
    <property type="match status" value="1"/>
</dbReference>
<gene>
    <name evidence="2" type="ORF">LF65_02680</name>
</gene>
<evidence type="ECO:0000259" key="1">
    <source>
        <dbReference type="Pfam" id="PF13395"/>
    </source>
</evidence>
<proteinExistence type="predicted"/>
<protein>
    <recommendedName>
        <fullName evidence="1">HNH nuclease domain-containing protein</fullName>
    </recommendedName>
</protein>
<dbReference type="CDD" id="cd00085">
    <property type="entry name" value="HNHc"/>
    <property type="match status" value="1"/>
</dbReference>
<organism evidence="2 3">
    <name type="scientific">Clostridium beijerinckii</name>
    <name type="common">Clostridium MP</name>
    <dbReference type="NCBI Taxonomy" id="1520"/>
    <lineage>
        <taxon>Bacteria</taxon>
        <taxon>Bacillati</taxon>
        <taxon>Bacillota</taxon>
        <taxon>Clostridia</taxon>
        <taxon>Eubacteriales</taxon>
        <taxon>Clostridiaceae</taxon>
        <taxon>Clostridium</taxon>
    </lineage>
</organism>